<dbReference type="Pfam" id="PF24883">
    <property type="entry name" value="NPHP3_N"/>
    <property type="match status" value="1"/>
</dbReference>
<evidence type="ECO:0000256" key="1">
    <source>
        <dbReference type="ARBA" id="ARBA00022737"/>
    </source>
</evidence>
<evidence type="ECO:0000259" key="2">
    <source>
        <dbReference type="Pfam" id="PF24883"/>
    </source>
</evidence>
<reference evidence="3" key="2">
    <citation type="journal article" date="2023" name="IMA Fungus">
        <title>Comparative genomic study of the Penicillium genus elucidates a diverse pangenome and 15 lateral gene transfer events.</title>
        <authorList>
            <person name="Petersen C."/>
            <person name="Sorensen T."/>
            <person name="Nielsen M.R."/>
            <person name="Sondergaard T.E."/>
            <person name="Sorensen J.L."/>
            <person name="Fitzpatrick D.A."/>
            <person name="Frisvad J.C."/>
            <person name="Nielsen K.L."/>
        </authorList>
    </citation>
    <scope>NUCLEOTIDE SEQUENCE</scope>
    <source>
        <strain evidence="3">IBT 19713</strain>
    </source>
</reference>
<protein>
    <recommendedName>
        <fullName evidence="2">Nephrocystin 3-like N-terminal domain-containing protein</fullName>
    </recommendedName>
</protein>
<dbReference type="PANTHER" id="PTHR10039">
    <property type="entry name" value="AMELOGENIN"/>
    <property type="match status" value="1"/>
</dbReference>
<accession>A0A9W9P7C8</accession>
<reference evidence="3" key="1">
    <citation type="submission" date="2022-11" db="EMBL/GenBank/DDBJ databases">
        <authorList>
            <person name="Petersen C."/>
        </authorList>
    </citation>
    <scope>NUCLEOTIDE SEQUENCE</scope>
    <source>
        <strain evidence="3">IBT 19713</strain>
    </source>
</reference>
<proteinExistence type="predicted"/>
<dbReference type="PANTHER" id="PTHR10039:SF5">
    <property type="entry name" value="NACHT DOMAIN-CONTAINING PROTEIN"/>
    <property type="match status" value="1"/>
</dbReference>
<dbReference type="RefSeq" id="XP_058332066.1">
    <property type="nucleotide sequence ID" value="XM_058473063.1"/>
</dbReference>
<sequence>MYNREDNIVDAEEKTFTWMVEARGHTKATTNDMDIDEFDQRAELGRDVTRNQFLSWLNSGSLVYHVSGKAGAGKSTLMKFLANSRIVHYELKKWAGEKRLIFASFFFWKSGDRLQMSLEGLYRGLLFEICRHLPAGTTSPSGTPLRFRELKDAFSLLINEIHVGNHICLFIDGLDEFEGESVDQWNIARDLQSWTKADNIKLCSKARIKNWCQK</sequence>
<evidence type="ECO:0000313" key="4">
    <source>
        <dbReference type="Proteomes" id="UP001150941"/>
    </source>
</evidence>
<evidence type="ECO:0000313" key="3">
    <source>
        <dbReference type="EMBL" id="KAJ5239147.1"/>
    </source>
</evidence>
<keyword evidence="1" id="KW-0677">Repeat</keyword>
<dbReference type="InterPro" id="IPR027417">
    <property type="entry name" value="P-loop_NTPase"/>
</dbReference>
<dbReference type="EMBL" id="JAPQKS010000003">
    <property type="protein sequence ID" value="KAJ5239147.1"/>
    <property type="molecule type" value="Genomic_DNA"/>
</dbReference>
<dbReference type="InterPro" id="IPR056884">
    <property type="entry name" value="NPHP3-like_N"/>
</dbReference>
<name>A0A9W9P7C8_9EURO</name>
<dbReference type="Gene3D" id="3.40.50.300">
    <property type="entry name" value="P-loop containing nucleotide triphosphate hydrolases"/>
    <property type="match status" value="1"/>
</dbReference>
<dbReference type="GeneID" id="83200366"/>
<dbReference type="SUPFAM" id="SSF52540">
    <property type="entry name" value="P-loop containing nucleoside triphosphate hydrolases"/>
    <property type="match status" value="1"/>
</dbReference>
<gene>
    <name evidence="3" type="ORF">N7468_003766</name>
</gene>
<organism evidence="3 4">
    <name type="scientific">Penicillium chermesinum</name>
    <dbReference type="NCBI Taxonomy" id="63820"/>
    <lineage>
        <taxon>Eukaryota</taxon>
        <taxon>Fungi</taxon>
        <taxon>Dikarya</taxon>
        <taxon>Ascomycota</taxon>
        <taxon>Pezizomycotina</taxon>
        <taxon>Eurotiomycetes</taxon>
        <taxon>Eurotiomycetidae</taxon>
        <taxon>Eurotiales</taxon>
        <taxon>Aspergillaceae</taxon>
        <taxon>Penicillium</taxon>
    </lineage>
</organism>
<dbReference type="AlphaFoldDB" id="A0A9W9P7C8"/>
<comment type="caution">
    <text evidence="3">The sequence shown here is derived from an EMBL/GenBank/DDBJ whole genome shotgun (WGS) entry which is preliminary data.</text>
</comment>
<dbReference type="OrthoDB" id="443402at2759"/>
<keyword evidence="4" id="KW-1185">Reference proteome</keyword>
<feature type="domain" description="Nephrocystin 3-like N-terminal" evidence="2">
    <location>
        <begin position="50"/>
        <end position="203"/>
    </location>
</feature>
<dbReference type="Proteomes" id="UP001150941">
    <property type="component" value="Unassembled WGS sequence"/>
</dbReference>